<gene>
    <name evidence="3" type="ORF">GCM10011366_00100</name>
</gene>
<accession>A0A917BBU3</accession>
<reference evidence="3" key="1">
    <citation type="journal article" date="2014" name="Int. J. Syst. Evol. Microbiol.">
        <title>Complete genome sequence of Corynebacterium casei LMG S-19264T (=DSM 44701T), isolated from a smear-ripened cheese.</title>
        <authorList>
            <consortium name="US DOE Joint Genome Institute (JGI-PGF)"/>
            <person name="Walter F."/>
            <person name="Albersmeier A."/>
            <person name="Kalinowski J."/>
            <person name="Ruckert C."/>
        </authorList>
    </citation>
    <scope>NUCLEOTIDE SEQUENCE</scope>
    <source>
        <strain evidence="3">CGMCC 1.12160</strain>
    </source>
</reference>
<dbReference type="Gene3D" id="3.10.129.10">
    <property type="entry name" value="Hotdog Thioesterase"/>
    <property type="match status" value="1"/>
</dbReference>
<dbReference type="PANTHER" id="PTHR42856">
    <property type="entry name" value="ACYL-COENZYME A THIOESTERASE PAAI"/>
    <property type="match status" value="1"/>
</dbReference>
<dbReference type="InterPro" id="IPR052723">
    <property type="entry name" value="Acyl-CoA_thioesterase_PaaI"/>
</dbReference>
<dbReference type="NCBIfam" id="TIGR00369">
    <property type="entry name" value="unchar_dom_1"/>
    <property type="match status" value="1"/>
</dbReference>
<reference evidence="3" key="2">
    <citation type="submission" date="2020-09" db="EMBL/GenBank/DDBJ databases">
        <authorList>
            <person name="Sun Q."/>
            <person name="Zhou Y."/>
        </authorList>
    </citation>
    <scope>NUCLEOTIDE SEQUENCE</scope>
    <source>
        <strain evidence="3">CGMCC 1.12160</strain>
    </source>
</reference>
<dbReference type="PANTHER" id="PTHR42856:SF1">
    <property type="entry name" value="ACYL-COENZYME A THIOESTERASE PAAI"/>
    <property type="match status" value="1"/>
</dbReference>
<keyword evidence="1" id="KW-0378">Hydrolase</keyword>
<dbReference type="InterPro" id="IPR006683">
    <property type="entry name" value="Thioestr_dom"/>
</dbReference>
<dbReference type="SUPFAM" id="SSF54637">
    <property type="entry name" value="Thioesterase/thiol ester dehydrase-isomerase"/>
    <property type="match status" value="1"/>
</dbReference>
<comment type="caution">
    <text evidence="3">The sequence shown here is derived from an EMBL/GenBank/DDBJ whole genome shotgun (WGS) entry which is preliminary data.</text>
</comment>
<dbReference type="AlphaFoldDB" id="A0A917BBU3"/>
<evidence type="ECO:0000256" key="1">
    <source>
        <dbReference type="ARBA" id="ARBA00022801"/>
    </source>
</evidence>
<feature type="domain" description="Thioesterase" evidence="2">
    <location>
        <begin position="67"/>
        <end position="138"/>
    </location>
</feature>
<evidence type="ECO:0000259" key="2">
    <source>
        <dbReference type="Pfam" id="PF03061"/>
    </source>
</evidence>
<dbReference type="Proteomes" id="UP000605670">
    <property type="component" value="Unassembled WGS sequence"/>
</dbReference>
<protein>
    <submittedName>
        <fullName evidence="3">Phenylacetic acid degradation protein PaaD</fullName>
    </submittedName>
</protein>
<dbReference type="EMBL" id="BMEM01000001">
    <property type="protein sequence ID" value="GGF36440.1"/>
    <property type="molecule type" value="Genomic_DNA"/>
</dbReference>
<dbReference type="RefSeq" id="WP_229734744.1">
    <property type="nucleotide sequence ID" value="NZ_BAABKH010000007.1"/>
</dbReference>
<dbReference type="InterPro" id="IPR029069">
    <property type="entry name" value="HotDog_dom_sf"/>
</dbReference>
<dbReference type="NCBIfam" id="TIGR02286">
    <property type="entry name" value="PaaD"/>
    <property type="match status" value="1"/>
</dbReference>
<organism evidence="3 4">
    <name type="scientific">Ornithinimicrobium tianjinense</name>
    <dbReference type="NCBI Taxonomy" id="1195761"/>
    <lineage>
        <taxon>Bacteria</taxon>
        <taxon>Bacillati</taxon>
        <taxon>Actinomycetota</taxon>
        <taxon>Actinomycetes</taxon>
        <taxon>Micrococcales</taxon>
        <taxon>Ornithinimicrobiaceae</taxon>
        <taxon>Ornithinimicrobium</taxon>
    </lineage>
</organism>
<dbReference type="InterPro" id="IPR003736">
    <property type="entry name" value="PAAI_dom"/>
</dbReference>
<evidence type="ECO:0000313" key="3">
    <source>
        <dbReference type="EMBL" id="GGF36440.1"/>
    </source>
</evidence>
<dbReference type="InterPro" id="IPR011973">
    <property type="entry name" value="PaaD"/>
</dbReference>
<evidence type="ECO:0000313" key="4">
    <source>
        <dbReference type="Proteomes" id="UP000605670"/>
    </source>
</evidence>
<dbReference type="CDD" id="cd03443">
    <property type="entry name" value="PaaI_thioesterase"/>
    <property type="match status" value="1"/>
</dbReference>
<keyword evidence="4" id="KW-1185">Reference proteome</keyword>
<sequence>MSTGPDATVAGKGADLTHVRAMWADDRASAGLGIELLEVDVDTSGPQPLGHARTRMRVVGSMVNGHDIMHGGFIFTLADSTFALACNATGRLTVAAGCEITFVTAGRLDDVMVADARERVTYGRSGITDVTVTRESDGAVVAEFRGKSRSLPAAGRN</sequence>
<dbReference type="Pfam" id="PF03061">
    <property type="entry name" value="4HBT"/>
    <property type="match status" value="1"/>
</dbReference>
<name>A0A917BBU3_9MICO</name>
<dbReference type="GO" id="GO:0016289">
    <property type="term" value="F:acyl-CoA hydrolase activity"/>
    <property type="evidence" value="ECO:0007669"/>
    <property type="project" value="TreeGrafter"/>
</dbReference>
<proteinExistence type="predicted"/>